<gene>
    <name evidence="4" type="ORF">GCM10011517_03330</name>
</gene>
<dbReference type="PANTHER" id="PTHR32347">
    <property type="entry name" value="EFFLUX SYSTEM COMPONENT YKNX-RELATED"/>
    <property type="match status" value="1"/>
</dbReference>
<keyword evidence="3" id="KW-1133">Transmembrane helix</keyword>
<dbReference type="InterPro" id="IPR050465">
    <property type="entry name" value="UPF0194_transport"/>
</dbReference>
<dbReference type="AlphaFoldDB" id="A0A917EGQ5"/>
<comment type="caution">
    <text evidence="4">The sequence shown here is derived from an EMBL/GenBank/DDBJ whole genome shotgun (WGS) entry which is preliminary data.</text>
</comment>
<dbReference type="Proteomes" id="UP000606730">
    <property type="component" value="Unassembled WGS sequence"/>
</dbReference>
<protein>
    <recommendedName>
        <fullName evidence="6">RND efflux pump membrane fusion protein barrel-sandwich domain-containing protein</fullName>
    </recommendedName>
</protein>
<evidence type="ECO:0000313" key="4">
    <source>
        <dbReference type="EMBL" id="GGE38911.1"/>
    </source>
</evidence>
<dbReference type="RefSeq" id="WP_095596734.1">
    <property type="nucleotide sequence ID" value="NZ_BMKN01000001.1"/>
</dbReference>
<evidence type="ECO:0000256" key="3">
    <source>
        <dbReference type="SAM" id="Phobius"/>
    </source>
</evidence>
<reference evidence="4" key="2">
    <citation type="submission" date="2020-09" db="EMBL/GenBank/DDBJ databases">
        <authorList>
            <person name="Sun Q."/>
            <person name="Zhou Y."/>
        </authorList>
    </citation>
    <scope>NUCLEOTIDE SEQUENCE</scope>
    <source>
        <strain evidence="4">CGMCC 1.16012</strain>
    </source>
</reference>
<accession>A0A917EGQ5</accession>
<keyword evidence="3" id="KW-0812">Transmembrane</keyword>
<evidence type="ECO:0000313" key="5">
    <source>
        <dbReference type="Proteomes" id="UP000606730"/>
    </source>
</evidence>
<name>A0A917EGQ5_9RHOB</name>
<dbReference type="Gene3D" id="2.40.50.100">
    <property type="match status" value="1"/>
</dbReference>
<evidence type="ECO:0000256" key="1">
    <source>
        <dbReference type="ARBA" id="ARBA00004196"/>
    </source>
</evidence>
<feature type="transmembrane region" description="Helical" evidence="3">
    <location>
        <begin position="261"/>
        <end position="282"/>
    </location>
</feature>
<reference evidence="4" key="1">
    <citation type="journal article" date="2014" name="Int. J. Syst. Evol. Microbiol.">
        <title>Complete genome sequence of Corynebacterium casei LMG S-19264T (=DSM 44701T), isolated from a smear-ripened cheese.</title>
        <authorList>
            <consortium name="US DOE Joint Genome Institute (JGI-PGF)"/>
            <person name="Walter F."/>
            <person name="Albersmeier A."/>
            <person name="Kalinowski J."/>
            <person name="Ruckert C."/>
        </authorList>
    </citation>
    <scope>NUCLEOTIDE SEQUENCE</scope>
    <source>
        <strain evidence="4">CGMCC 1.16012</strain>
    </source>
</reference>
<sequence length="529" mass="56639">MLDQLVTVARIEPDAPAQVLFGEQPAEFGLDALRTMCEARTTVRKEGGHLAVMVPVAADAWLLWVFSGIPAVTALPELLKRLTALSVSFGQGKTPVAEAPATEALPRLLSRFAGAGRLRRTGVLQTLADGAVEAGLGKAVAIFPVTGRKIKSVVASDLALMPLANEIRLLAQSRRQDKAVSETLSAADLSEAGLESAVLLENTGHAALHLSLPPNGEQGFGAMVLDPSPAAVTEAAALCDLAQVALSRGKRPSRAARIRRYAIGSALAALLVFLLLPAPMYLTLTALSRPQVAVSAALHFDAFVKTIAVEVGDTVSQGDLIATFASPDLEERKAEVALQMAVEEVTAQAALSQNDYGAYVLAEQRVATNQRRLENINARLERLNLTAPTNGRVVLAMNPGSIGEFVPTGQRVALIQPEDRFALTLTVLRVDAPLIRPGLTGEVYFRGISGESYPFTVQTPVMVERHPETGEERLTAQAFVEAPAQERLMAGLSGYARLEAGHQSRILTYSRYALEYLKVKAWTYLGLRF</sequence>
<dbReference type="GO" id="GO:0030313">
    <property type="term" value="C:cell envelope"/>
    <property type="evidence" value="ECO:0007669"/>
    <property type="project" value="UniProtKB-SubCell"/>
</dbReference>
<proteinExistence type="predicted"/>
<dbReference type="OrthoDB" id="7844481at2"/>
<keyword evidence="2" id="KW-0175">Coiled coil</keyword>
<keyword evidence="3" id="KW-0472">Membrane</keyword>
<dbReference type="PANTHER" id="PTHR32347:SF23">
    <property type="entry name" value="BLL5650 PROTEIN"/>
    <property type="match status" value="1"/>
</dbReference>
<evidence type="ECO:0000256" key="2">
    <source>
        <dbReference type="ARBA" id="ARBA00023054"/>
    </source>
</evidence>
<evidence type="ECO:0008006" key="6">
    <source>
        <dbReference type="Google" id="ProtNLM"/>
    </source>
</evidence>
<keyword evidence="5" id="KW-1185">Reference proteome</keyword>
<comment type="subcellular location">
    <subcellularLocation>
        <location evidence="1">Cell envelope</location>
    </subcellularLocation>
</comment>
<dbReference type="EMBL" id="BMKN01000001">
    <property type="protein sequence ID" value="GGE38911.1"/>
    <property type="molecule type" value="Genomic_DNA"/>
</dbReference>
<organism evidence="4 5">
    <name type="scientific">Actibacterium pelagium</name>
    <dbReference type="NCBI Taxonomy" id="2029103"/>
    <lineage>
        <taxon>Bacteria</taxon>
        <taxon>Pseudomonadati</taxon>
        <taxon>Pseudomonadota</taxon>
        <taxon>Alphaproteobacteria</taxon>
        <taxon>Rhodobacterales</taxon>
        <taxon>Roseobacteraceae</taxon>
        <taxon>Actibacterium</taxon>
    </lineage>
</organism>